<evidence type="ECO:0000256" key="1">
    <source>
        <dbReference type="SAM" id="SignalP"/>
    </source>
</evidence>
<dbReference type="OrthoDB" id="3489571at2759"/>
<feature type="signal peptide" evidence="1">
    <location>
        <begin position="1"/>
        <end position="19"/>
    </location>
</feature>
<evidence type="ECO:0000313" key="3">
    <source>
        <dbReference type="Proteomes" id="UP000799428"/>
    </source>
</evidence>
<gene>
    <name evidence="2" type="ORF">K504DRAFT_452414</name>
</gene>
<dbReference type="EMBL" id="MU005766">
    <property type="protein sequence ID" value="KAF2712186.1"/>
    <property type="molecule type" value="Genomic_DNA"/>
</dbReference>
<dbReference type="Proteomes" id="UP000799428">
    <property type="component" value="Unassembled WGS sequence"/>
</dbReference>
<reference evidence="2" key="1">
    <citation type="journal article" date="2020" name="Stud. Mycol.">
        <title>101 Dothideomycetes genomes: a test case for predicting lifestyles and emergence of pathogens.</title>
        <authorList>
            <person name="Haridas S."/>
            <person name="Albert R."/>
            <person name="Binder M."/>
            <person name="Bloem J."/>
            <person name="Labutti K."/>
            <person name="Salamov A."/>
            <person name="Andreopoulos B."/>
            <person name="Baker S."/>
            <person name="Barry K."/>
            <person name="Bills G."/>
            <person name="Bluhm B."/>
            <person name="Cannon C."/>
            <person name="Castanera R."/>
            <person name="Culley D."/>
            <person name="Daum C."/>
            <person name="Ezra D."/>
            <person name="Gonzalez J."/>
            <person name="Henrissat B."/>
            <person name="Kuo A."/>
            <person name="Liang C."/>
            <person name="Lipzen A."/>
            <person name="Lutzoni F."/>
            <person name="Magnuson J."/>
            <person name="Mondo S."/>
            <person name="Nolan M."/>
            <person name="Ohm R."/>
            <person name="Pangilinan J."/>
            <person name="Park H.-J."/>
            <person name="Ramirez L."/>
            <person name="Alfaro M."/>
            <person name="Sun H."/>
            <person name="Tritt A."/>
            <person name="Yoshinaga Y."/>
            <person name="Zwiers L.-H."/>
            <person name="Turgeon B."/>
            <person name="Goodwin S."/>
            <person name="Spatafora J."/>
            <person name="Crous P."/>
            <person name="Grigoriev I."/>
        </authorList>
    </citation>
    <scope>NUCLEOTIDE SEQUENCE</scope>
    <source>
        <strain evidence="2">CBS 279.74</strain>
    </source>
</reference>
<accession>A0A6G1KH05</accession>
<keyword evidence="1" id="KW-0732">Signal</keyword>
<proteinExistence type="predicted"/>
<protein>
    <submittedName>
        <fullName evidence="2">Uncharacterized protein</fullName>
    </submittedName>
</protein>
<name>A0A6G1KH05_9PLEO</name>
<evidence type="ECO:0000313" key="2">
    <source>
        <dbReference type="EMBL" id="KAF2712186.1"/>
    </source>
</evidence>
<feature type="chain" id="PRO_5026079175" evidence="1">
    <location>
        <begin position="20"/>
        <end position="107"/>
    </location>
</feature>
<dbReference type="AlphaFoldDB" id="A0A6G1KH05"/>
<sequence length="107" mass="11523">MQLTTVFLATLACATGAFANLHAYAWCQDQGFEGINETAKENNAATAAACAAYKNRNTGTKQWDTCPDCSPGFRGDVRVCNSPAKHIGGDEWNYYCRKAGASYGRAD</sequence>
<keyword evidence="3" id="KW-1185">Reference proteome</keyword>
<organism evidence="2 3">
    <name type="scientific">Pleomassaria siparia CBS 279.74</name>
    <dbReference type="NCBI Taxonomy" id="1314801"/>
    <lineage>
        <taxon>Eukaryota</taxon>
        <taxon>Fungi</taxon>
        <taxon>Dikarya</taxon>
        <taxon>Ascomycota</taxon>
        <taxon>Pezizomycotina</taxon>
        <taxon>Dothideomycetes</taxon>
        <taxon>Pleosporomycetidae</taxon>
        <taxon>Pleosporales</taxon>
        <taxon>Pleomassariaceae</taxon>
        <taxon>Pleomassaria</taxon>
    </lineage>
</organism>